<proteinExistence type="predicted"/>
<reference evidence="2 3" key="1">
    <citation type="submission" date="2019-03" db="EMBL/GenBank/DDBJ databases">
        <title>First draft genome of Liparis tanakae, snailfish: a comprehensive survey of snailfish specific genes.</title>
        <authorList>
            <person name="Kim W."/>
            <person name="Song I."/>
            <person name="Jeong J.-H."/>
            <person name="Kim D."/>
            <person name="Kim S."/>
            <person name="Ryu S."/>
            <person name="Song J.Y."/>
            <person name="Lee S.K."/>
        </authorList>
    </citation>
    <scope>NUCLEOTIDE SEQUENCE [LARGE SCALE GENOMIC DNA]</scope>
    <source>
        <tissue evidence="2">Muscle</tissue>
    </source>
</reference>
<feature type="region of interest" description="Disordered" evidence="1">
    <location>
        <begin position="46"/>
        <end position="69"/>
    </location>
</feature>
<evidence type="ECO:0000313" key="2">
    <source>
        <dbReference type="EMBL" id="TNN33391.1"/>
    </source>
</evidence>
<sequence>MSRTDTTKMSIEAPPPSTWDDIIISLMEYKAHRLKTTVFPRLARGSGALLPAPRPSPRSDSFSAALFSP</sequence>
<dbReference type="EMBL" id="SRLO01002256">
    <property type="protein sequence ID" value="TNN33391.1"/>
    <property type="molecule type" value="Genomic_DNA"/>
</dbReference>
<organism evidence="2 3">
    <name type="scientific">Liparis tanakae</name>
    <name type="common">Tanaka's snailfish</name>
    <dbReference type="NCBI Taxonomy" id="230148"/>
    <lineage>
        <taxon>Eukaryota</taxon>
        <taxon>Metazoa</taxon>
        <taxon>Chordata</taxon>
        <taxon>Craniata</taxon>
        <taxon>Vertebrata</taxon>
        <taxon>Euteleostomi</taxon>
        <taxon>Actinopterygii</taxon>
        <taxon>Neopterygii</taxon>
        <taxon>Teleostei</taxon>
        <taxon>Neoteleostei</taxon>
        <taxon>Acanthomorphata</taxon>
        <taxon>Eupercaria</taxon>
        <taxon>Perciformes</taxon>
        <taxon>Cottioidei</taxon>
        <taxon>Cottales</taxon>
        <taxon>Liparidae</taxon>
        <taxon>Liparis</taxon>
    </lineage>
</organism>
<evidence type="ECO:0000256" key="1">
    <source>
        <dbReference type="SAM" id="MobiDB-lite"/>
    </source>
</evidence>
<keyword evidence="3" id="KW-1185">Reference proteome</keyword>
<accession>A0A4Z2EXU3</accession>
<dbReference type="Proteomes" id="UP000314294">
    <property type="component" value="Unassembled WGS sequence"/>
</dbReference>
<comment type="caution">
    <text evidence="2">The sequence shown here is derived from an EMBL/GenBank/DDBJ whole genome shotgun (WGS) entry which is preliminary data.</text>
</comment>
<evidence type="ECO:0000313" key="3">
    <source>
        <dbReference type="Proteomes" id="UP000314294"/>
    </source>
</evidence>
<protein>
    <submittedName>
        <fullName evidence="2">Uncharacterized protein</fullName>
    </submittedName>
</protein>
<dbReference type="AlphaFoldDB" id="A0A4Z2EXU3"/>
<gene>
    <name evidence="2" type="ORF">EYF80_056445</name>
</gene>
<name>A0A4Z2EXU3_9TELE</name>